<dbReference type="PANTHER" id="PTHR46539">
    <property type="entry name" value="E3 UBIQUITIN-PROTEIN LIGASE ATL42"/>
    <property type="match status" value="1"/>
</dbReference>
<dbReference type="Pfam" id="PF13639">
    <property type="entry name" value="zf-RING_2"/>
    <property type="match status" value="1"/>
</dbReference>
<feature type="compositionally biased region" description="Low complexity" evidence="9">
    <location>
        <begin position="523"/>
        <end position="538"/>
    </location>
</feature>
<keyword evidence="4 8" id="KW-0863">Zinc-finger</keyword>
<gene>
    <name evidence="11" type="ORF">MGL_1470</name>
</gene>
<dbReference type="VEuPathDB" id="FungiDB:MGL_1470"/>
<dbReference type="InterPro" id="IPR013083">
    <property type="entry name" value="Znf_RING/FYVE/PHD"/>
</dbReference>
<dbReference type="PROSITE" id="PS50089">
    <property type="entry name" value="ZF_RING_2"/>
    <property type="match status" value="1"/>
</dbReference>
<feature type="region of interest" description="Disordered" evidence="9">
    <location>
        <begin position="193"/>
        <end position="244"/>
    </location>
</feature>
<dbReference type="PANTHER" id="PTHR46539:SF9">
    <property type="entry name" value="RING-H2 FINGER PROTEIN ATL56"/>
    <property type="match status" value="1"/>
</dbReference>
<feature type="region of interest" description="Disordered" evidence="9">
    <location>
        <begin position="1"/>
        <end position="177"/>
    </location>
</feature>
<dbReference type="GeneID" id="5855594"/>
<evidence type="ECO:0000256" key="6">
    <source>
        <dbReference type="ARBA" id="ARBA00022989"/>
    </source>
</evidence>
<name>A8PXK7_MALGO</name>
<feature type="compositionally biased region" description="Polar residues" evidence="9">
    <location>
        <begin position="587"/>
        <end position="603"/>
    </location>
</feature>
<evidence type="ECO:0000256" key="7">
    <source>
        <dbReference type="ARBA" id="ARBA00023136"/>
    </source>
</evidence>
<feature type="region of interest" description="Disordered" evidence="9">
    <location>
        <begin position="587"/>
        <end position="614"/>
    </location>
</feature>
<dbReference type="UniPathway" id="UPA00143"/>
<dbReference type="KEGG" id="mgl:MGL_1470"/>
<dbReference type="InParanoid" id="A8PXK7"/>
<dbReference type="SMART" id="SM00184">
    <property type="entry name" value="RING"/>
    <property type="match status" value="1"/>
</dbReference>
<feature type="domain" description="RING-type" evidence="10">
    <location>
        <begin position="758"/>
        <end position="800"/>
    </location>
</feature>
<keyword evidence="6" id="KW-1133">Transmembrane helix</keyword>
<comment type="subcellular location">
    <subcellularLocation>
        <location evidence="1">Membrane</location>
    </subcellularLocation>
</comment>
<feature type="region of interest" description="Disordered" evidence="9">
    <location>
        <begin position="285"/>
        <end position="358"/>
    </location>
</feature>
<feature type="compositionally biased region" description="Polar residues" evidence="9">
    <location>
        <begin position="465"/>
        <end position="474"/>
    </location>
</feature>
<protein>
    <recommendedName>
        <fullName evidence="10">RING-type domain-containing protein</fullName>
    </recommendedName>
</protein>
<feature type="region of interest" description="Disordered" evidence="9">
    <location>
        <begin position="523"/>
        <end position="544"/>
    </location>
</feature>
<dbReference type="OMA" id="PANYDSQ"/>
<dbReference type="AlphaFoldDB" id="A8PXK7"/>
<feature type="compositionally biased region" description="Polar residues" evidence="9">
    <location>
        <begin position="126"/>
        <end position="137"/>
    </location>
</feature>
<evidence type="ECO:0000259" key="10">
    <source>
        <dbReference type="PROSITE" id="PS50089"/>
    </source>
</evidence>
<dbReference type="GO" id="GO:0016020">
    <property type="term" value="C:membrane"/>
    <property type="evidence" value="ECO:0007669"/>
    <property type="project" value="UniProtKB-SubCell"/>
</dbReference>
<dbReference type="STRING" id="425265.A8PXK7"/>
<comment type="caution">
    <text evidence="11">The sequence shown here is derived from an EMBL/GenBank/DDBJ whole genome shotgun (WGS) entry which is preliminary data.</text>
</comment>
<feature type="compositionally biased region" description="Polar residues" evidence="9">
    <location>
        <begin position="227"/>
        <end position="237"/>
    </location>
</feature>
<feature type="compositionally biased region" description="Basic and acidic residues" evidence="9">
    <location>
        <begin position="30"/>
        <end position="47"/>
    </location>
</feature>
<feature type="compositionally biased region" description="Polar residues" evidence="9">
    <location>
        <begin position="194"/>
        <end position="205"/>
    </location>
</feature>
<dbReference type="RefSeq" id="XP_001731287.1">
    <property type="nucleotide sequence ID" value="XM_001731235.1"/>
</dbReference>
<sequence>MGSAHSRGVRGRDERAQDQDNRIPSVSIPARRDREDAGEHVSSEHSDRRLRRRRLSLGLRSRHLDQEEDMAVDGAPASRTENLSRRIQAGWNRTPLSSLSRRSQSSVSPGPMAAATSPEYEAGTGSAPSVASNTSNPFGRRNSSLSSESSSSRLSRMPYNDMNTPDSNTTTPSNPWEAERASTFRMLERAFGSLPTSSAPSQSRAQPHAHAQPHPRIDPSSLPGTFGQRNARSTNLGPNADRPSSALTSVLAELLSAPREGAPMPMTAPLSGTSVIVQGALIARTASQQDSGEHNLPRTSSSSSTRSAPTPLSAEHAESPGPLPSSTSTSANEPTPTQPTADASSSQSQSGSQNESNIPHVATLEEQGEMLGRILRIAAAATAASVVNQTPLNPSVAASATAFASSAMQQPSSGSDAQPPANDPSIASEPSRTAGTGLGPSSESNSAEGRSPETSRAPDSEVAHDNQSTSSSGAPQEAGFARELLNRLISTRGGAPRQSSLQRNDSEAASSISRLLRDALRASLPQRSAPSSSSSAESDQTTMASVLSTLERARQNQPLPDGEPGSFDRFLRDLLDDLNVAIHQLSASGTTTASTEQDPSNSAHVDEETRERRESDVLSGQLAFFRMFRFERNAESALVPCVMVGVRSLRAEERLMGGEQALPRDGADSRSGVARFVLFVSGGRYHENHPLLSARPRDAGRDLMFIMELLGTIAAMSNKRPTASAADIERSGLAKVRASELVHFRAAGRITENTSDKCLVCLDDWQDEDECRILSCKHVFHASCVDQWLEHSSNSCPLCRTEAVSTTGVASAVP</sequence>
<evidence type="ECO:0000313" key="12">
    <source>
        <dbReference type="Proteomes" id="UP000008837"/>
    </source>
</evidence>
<evidence type="ECO:0000256" key="8">
    <source>
        <dbReference type="PROSITE-ProRule" id="PRU00175"/>
    </source>
</evidence>
<evidence type="ECO:0000256" key="9">
    <source>
        <dbReference type="SAM" id="MobiDB-lite"/>
    </source>
</evidence>
<evidence type="ECO:0000256" key="5">
    <source>
        <dbReference type="ARBA" id="ARBA00022833"/>
    </source>
</evidence>
<feature type="compositionally biased region" description="Polar residues" evidence="9">
    <location>
        <begin position="331"/>
        <end position="343"/>
    </location>
</feature>
<feature type="compositionally biased region" description="Low complexity" evidence="9">
    <location>
        <begin position="344"/>
        <end position="353"/>
    </location>
</feature>
<feature type="compositionally biased region" description="Basic and acidic residues" evidence="9">
    <location>
        <begin position="450"/>
        <end position="464"/>
    </location>
</feature>
<feature type="compositionally biased region" description="Low complexity" evidence="9">
    <location>
        <begin position="140"/>
        <end position="175"/>
    </location>
</feature>
<feature type="compositionally biased region" description="Basic and acidic residues" evidence="9">
    <location>
        <begin position="10"/>
        <end position="21"/>
    </location>
</feature>
<keyword evidence="12" id="KW-1185">Reference proteome</keyword>
<keyword evidence="5" id="KW-0862">Zinc</keyword>
<organism evidence="11 12">
    <name type="scientific">Malassezia globosa (strain ATCC MYA-4612 / CBS 7966)</name>
    <name type="common">Dandruff-associated fungus</name>
    <dbReference type="NCBI Taxonomy" id="425265"/>
    <lineage>
        <taxon>Eukaryota</taxon>
        <taxon>Fungi</taxon>
        <taxon>Dikarya</taxon>
        <taxon>Basidiomycota</taxon>
        <taxon>Ustilaginomycotina</taxon>
        <taxon>Malasseziomycetes</taxon>
        <taxon>Malasseziales</taxon>
        <taxon>Malasseziaceae</taxon>
        <taxon>Malassezia</taxon>
    </lineage>
</organism>
<dbReference type="FunFam" id="3.30.40.10:FF:000728">
    <property type="entry name" value="Unplaced genomic scaffold supercont1.4, whole genome shotgun sequence"/>
    <property type="match status" value="1"/>
</dbReference>
<feature type="compositionally biased region" description="Basic and acidic residues" evidence="9">
    <location>
        <begin position="604"/>
        <end position="614"/>
    </location>
</feature>
<evidence type="ECO:0000313" key="11">
    <source>
        <dbReference type="EMBL" id="EDP44073.1"/>
    </source>
</evidence>
<dbReference type="InterPro" id="IPR001841">
    <property type="entry name" value="Znf_RING"/>
</dbReference>
<feature type="compositionally biased region" description="Low complexity" evidence="9">
    <location>
        <begin position="96"/>
        <end position="108"/>
    </location>
</feature>
<keyword evidence="7" id="KW-0472">Membrane</keyword>
<feature type="compositionally biased region" description="Polar residues" evidence="9">
    <location>
        <begin position="428"/>
        <end position="449"/>
    </location>
</feature>
<dbReference type="Proteomes" id="UP000008837">
    <property type="component" value="Unassembled WGS sequence"/>
</dbReference>
<dbReference type="SUPFAM" id="SSF57850">
    <property type="entry name" value="RING/U-box"/>
    <property type="match status" value="1"/>
</dbReference>
<evidence type="ECO:0000256" key="2">
    <source>
        <dbReference type="ARBA" id="ARBA00022692"/>
    </source>
</evidence>
<feature type="compositionally biased region" description="Low complexity" evidence="9">
    <location>
        <begin position="297"/>
        <end position="314"/>
    </location>
</feature>
<dbReference type="CDD" id="cd16461">
    <property type="entry name" value="RING-H2_EL5-like"/>
    <property type="match status" value="1"/>
</dbReference>
<dbReference type="Gene3D" id="3.30.40.10">
    <property type="entry name" value="Zinc/RING finger domain, C3HC4 (zinc finger)"/>
    <property type="match status" value="1"/>
</dbReference>
<dbReference type="GO" id="GO:0016567">
    <property type="term" value="P:protein ubiquitination"/>
    <property type="evidence" value="ECO:0007669"/>
    <property type="project" value="UniProtKB-UniPathway"/>
</dbReference>
<dbReference type="OrthoDB" id="8062037at2759"/>
<reference evidence="11 12" key="1">
    <citation type="journal article" date="2007" name="Proc. Natl. Acad. Sci. U.S.A.">
        <title>Dandruff-associated Malassezia genomes reveal convergent and divergent virulence traits shared with plant and human fungal pathogens.</title>
        <authorList>
            <person name="Xu J."/>
            <person name="Saunders C.W."/>
            <person name="Hu P."/>
            <person name="Grant R.A."/>
            <person name="Boekhout T."/>
            <person name="Kuramae E.E."/>
            <person name="Kronstad J.W."/>
            <person name="Deangelis Y.M."/>
            <person name="Reeder N.L."/>
            <person name="Johnstone K.R."/>
            <person name="Leland M."/>
            <person name="Fieno A.M."/>
            <person name="Begley W.M."/>
            <person name="Sun Y."/>
            <person name="Lacey M.P."/>
            <person name="Chaudhary T."/>
            <person name="Keough T."/>
            <person name="Chu L."/>
            <person name="Sears R."/>
            <person name="Yuan B."/>
            <person name="Dawson T.L.Jr."/>
        </authorList>
    </citation>
    <scope>NUCLEOTIDE SEQUENCE [LARGE SCALE GENOMIC DNA]</scope>
    <source>
        <strain evidence="12">ATCC MYA-4612 / CBS 7966</strain>
    </source>
</reference>
<evidence type="ECO:0000256" key="1">
    <source>
        <dbReference type="ARBA" id="ARBA00004370"/>
    </source>
</evidence>
<keyword evidence="3" id="KW-0479">Metal-binding</keyword>
<accession>A8PXK7</accession>
<evidence type="ECO:0000256" key="3">
    <source>
        <dbReference type="ARBA" id="ARBA00022723"/>
    </source>
</evidence>
<dbReference type="GO" id="GO:0008270">
    <property type="term" value="F:zinc ion binding"/>
    <property type="evidence" value="ECO:0007669"/>
    <property type="project" value="UniProtKB-KW"/>
</dbReference>
<proteinExistence type="predicted"/>
<feature type="region of interest" description="Disordered" evidence="9">
    <location>
        <begin position="407"/>
        <end position="477"/>
    </location>
</feature>
<keyword evidence="2" id="KW-0812">Transmembrane</keyword>
<dbReference type="EMBL" id="AAYY01000004">
    <property type="protein sequence ID" value="EDP44073.1"/>
    <property type="molecule type" value="Genomic_DNA"/>
</dbReference>
<evidence type="ECO:0000256" key="4">
    <source>
        <dbReference type="ARBA" id="ARBA00022771"/>
    </source>
</evidence>